<dbReference type="PANTHER" id="PTHR12433:SF12">
    <property type="entry name" value="MEDIATOR OF RNA POLYMERASE II TRANSCRIPTION SUBUNIT 25"/>
    <property type="match status" value="1"/>
</dbReference>
<comment type="caution">
    <text evidence="4">The sequence shown here is derived from an EMBL/GenBank/DDBJ whole genome shotgun (WGS) entry which is preliminary data.</text>
</comment>
<feature type="domain" description="Mediator of RNA polymerase II transcription subunit 25 von Willebrand factor type A" evidence="3">
    <location>
        <begin position="8"/>
        <end position="149"/>
    </location>
</feature>
<keyword evidence="5" id="KW-1185">Reference proteome</keyword>
<dbReference type="EMBL" id="JBGMDY010000010">
    <property type="protein sequence ID" value="KAL2321229.1"/>
    <property type="molecule type" value="Genomic_DNA"/>
</dbReference>
<reference evidence="4 5" key="1">
    <citation type="submission" date="2024-08" db="EMBL/GenBank/DDBJ databases">
        <title>Insights into the chromosomal genome structure of Flemingia macrophylla.</title>
        <authorList>
            <person name="Ding Y."/>
            <person name="Zhao Y."/>
            <person name="Bi W."/>
            <person name="Wu M."/>
            <person name="Zhao G."/>
            <person name="Gong Y."/>
            <person name="Li W."/>
            <person name="Zhang P."/>
        </authorList>
    </citation>
    <scope>NUCLEOTIDE SEQUENCE [LARGE SCALE GENOMIC DNA]</scope>
    <source>
        <strain evidence="4">DYQJB</strain>
        <tissue evidence="4">Leaf</tissue>
    </source>
</reference>
<evidence type="ECO:0000256" key="2">
    <source>
        <dbReference type="ARBA" id="ARBA00019694"/>
    </source>
</evidence>
<evidence type="ECO:0000313" key="4">
    <source>
        <dbReference type="EMBL" id="KAL2321229.1"/>
    </source>
</evidence>
<accession>A0ABD1LCH4</accession>
<gene>
    <name evidence="4" type="ORF">Fmac_030198</name>
</gene>
<dbReference type="PANTHER" id="PTHR12433">
    <property type="entry name" value="MEDIATOR OF RNA POLYMERASE II TRANSCRIPTION SUBUNIT 25"/>
    <property type="match status" value="1"/>
</dbReference>
<evidence type="ECO:0000259" key="3">
    <source>
        <dbReference type="Pfam" id="PF11265"/>
    </source>
</evidence>
<dbReference type="Proteomes" id="UP001603857">
    <property type="component" value="Unassembled WGS sequence"/>
</dbReference>
<evidence type="ECO:0000313" key="5">
    <source>
        <dbReference type="Proteomes" id="UP001603857"/>
    </source>
</evidence>
<dbReference type="InterPro" id="IPR021419">
    <property type="entry name" value="Mediator_Med25_VWA"/>
</dbReference>
<dbReference type="AlphaFoldDB" id="A0ABD1LCH4"/>
<name>A0ABD1LCH4_9FABA</name>
<sequence>MYNADPNLDNDLKYINWTKDLDCFIDTLSGLSFNGPNLHQHKIAQGLAEALLMFPRPPNNKLATAKEYFMGERYCILVVTGDPIPLKMNVYVPLIKNGNFLLSQLKPLCANFLEVASIFGQLATGLSIITPTQYPMYREIFNSVSKVSHMENHPVEYRMDEITFLLSSNFKEAHNVLHEKGKTVCVTSPIISSAYLEGSLSPPSLSSLITQRFLCSMFLENLTEQIIDGVKNVMLVPENAVTPIHSIIPQATINQTFEPSISSSKLPRMNVFDDYMENLDNDDCYDSLLPWKKPKFIPTFEKEDNFEDFFLPEKPFMPFNDTLGQEKTSSSNQSISLRSLKEIEGEPTQVTIDIASQSVSKDIVGEWSSKGQPQELGGGMGIMSHFHISEKFSSSDISLPQPLVVSTFTTKEGSSRGQGQDLAASNMGIMNHFPTSKTSSSNFSFSQPMVQSIPIIGEGPSRGLTHELGGNTGVGNIIPTLENCSRNSFSFPQLMSPNLLPMGGKDWQCQSGGNNTTIRSGTTDQLLHEPPQISASLGNFMYPNSTKNLLNQFQSASSPSFSLLSYNGDSSNGSGNSSCHQFERHLPFKFTELSYLGTPRMREFALQRNIINVLPPPPFADIKDYVTAWEGCLVGRVHSYRACLNQARVMIKPTSPSSLISAWSSRLEIVIFIPTKAVTHTLKIIGGPINYVFFHITRFNNLDVYQHMIGKNLCAKIELPSETIILRTTTESKHHFLGIIVPRETIFVEPI</sequence>
<proteinExistence type="inferred from homology"/>
<dbReference type="Pfam" id="PF11265">
    <property type="entry name" value="Med25_VWA"/>
    <property type="match status" value="1"/>
</dbReference>
<evidence type="ECO:0000256" key="1">
    <source>
        <dbReference type="ARBA" id="ARBA00009102"/>
    </source>
</evidence>
<protein>
    <recommendedName>
        <fullName evidence="2">Mediator of RNA polymerase II transcription subunit 25</fullName>
    </recommendedName>
</protein>
<organism evidence="4 5">
    <name type="scientific">Flemingia macrophylla</name>
    <dbReference type="NCBI Taxonomy" id="520843"/>
    <lineage>
        <taxon>Eukaryota</taxon>
        <taxon>Viridiplantae</taxon>
        <taxon>Streptophyta</taxon>
        <taxon>Embryophyta</taxon>
        <taxon>Tracheophyta</taxon>
        <taxon>Spermatophyta</taxon>
        <taxon>Magnoliopsida</taxon>
        <taxon>eudicotyledons</taxon>
        <taxon>Gunneridae</taxon>
        <taxon>Pentapetalae</taxon>
        <taxon>rosids</taxon>
        <taxon>fabids</taxon>
        <taxon>Fabales</taxon>
        <taxon>Fabaceae</taxon>
        <taxon>Papilionoideae</taxon>
        <taxon>50 kb inversion clade</taxon>
        <taxon>NPAAA clade</taxon>
        <taxon>indigoferoid/millettioid clade</taxon>
        <taxon>Phaseoleae</taxon>
        <taxon>Flemingia</taxon>
    </lineage>
</organism>
<comment type="similarity">
    <text evidence="1">Belongs to the Mediator complex subunit 25 family.</text>
</comment>